<feature type="non-terminal residue" evidence="1">
    <location>
        <position position="158"/>
    </location>
</feature>
<dbReference type="AlphaFoldDB" id="A0A147B9E8"/>
<sequence length="158" mass="17324">QLRLSITRWSSDSVGPQRCGNSAVDRRHARPLARLVTSQQRCYGLVFRPGRSECASHLLLTGPNVPSVRTSLRRAAPGSRAGFCTDCGCCRCSREQCLRWGHHWCYLSGGAVLSQRPQPTRICVCRPHCTCHLPLGVHRRAAPSIGLGRQDGPCVGHS</sequence>
<organism evidence="1">
    <name type="scientific">Alectorobius mimon</name>
    <dbReference type="NCBI Taxonomy" id="360319"/>
    <lineage>
        <taxon>Eukaryota</taxon>
        <taxon>Metazoa</taxon>
        <taxon>Ecdysozoa</taxon>
        <taxon>Arthropoda</taxon>
        <taxon>Chelicerata</taxon>
        <taxon>Arachnida</taxon>
        <taxon>Acari</taxon>
        <taxon>Parasitiformes</taxon>
        <taxon>Ixodida</taxon>
        <taxon>Ixodoidea</taxon>
        <taxon>Argasidae</taxon>
        <taxon>Ornithodorinae</taxon>
        <taxon>Alectorobius</taxon>
    </lineage>
</organism>
<evidence type="ECO:0000313" key="1">
    <source>
        <dbReference type="EMBL" id="JAR87384.1"/>
    </source>
</evidence>
<feature type="non-terminal residue" evidence="1">
    <location>
        <position position="1"/>
    </location>
</feature>
<protein>
    <submittedName>
        <fullName evidence="1">Wd repeat containing protein 18</fullName>
    </submittedName>
</protein>
<dbReference type="EMBL" id="GEIB01000524">
    <property type="protein sequence ID" value="JAR87384.1"/>
    <property type="molecule type" value="Transcribed_RNA"/>
</dbReference>
<accession>A0A147B9E8</accession>
<name>A0A147B9E8_9ACAR</name>
<proteinExistence type="predicted"/>
<reference evidence="1" key="1">
    <citation type="submission" date="2016-03" db="EMBL/GenBank/DDBJ databases">
        <title>Gut transcriptome analysis on engorged females of Ornithodoros mimon (Acari: Argasidae) and phylogenetic inferences of soft ticks.</title>
        <authorList>
            <person name="Landulfo G.A."/>
            <person name="Giovanni D."/>
            <person name="Carvalho E."/>
            <person name="Junqueira-de-Azevedo I."/>
            <person name="Patane J."/>
            <person name="Mendoca R."/>
            <person name="Barros-Battesti D."/>
        </authorList>
    </citation>
    <scope>NUCLEOTIDE SEQUENCE</scope>
    <source>
        <strain evidence="1">Females</strain>
        <tissue evidence="1">Gut</tissue>
    </source>
</reference>